<protein>
    <submittedName>
        <fullName evidence="1">Uncharacterized protein</fullName>
    </submittedName>
</protein>
<evidence type="ECO:0000313" key="2">
    <source>
        <dbReference type="Proteomes" id="UP000008556"/>
    </source>
</evidence>
<dbReference type="EMBL" id="CP000886">
    <property type="protein sequence ID" value="ABX67769.1"/>
    <property type="molecule type" value="Genomic_DNA"/>
</dbReference>
<sequence>MRRFYRLFIPRSANPFPPPSKTTVQKAAIVVINAVIVRPKQ</sequence>
<gene>
    <name evidence="1" type="ordered locus">SPAB_02387</name>
</gene>
<organism evidence="1 2">
    <name type="scientific">Salmonella paratyphi B (strain ATCC BAA-1250 / SPB7)</name>
    <dbReference type="NCBI Taxonomy" id="1016998"/>
    <lineage>
        <taxon>Bacteria</taxon>
        <taxon>Pseudomonadati</taxon>
        <taxon>Pseudomonadota</taxon>
        <taxon>Gammaproteobacteria</taxon>
        <taxon>Enterobacterales</taxon>
        <taxon>Enterobacteriaceae</taxon>
        <taxon>Salmonella</taxon>
    </lineage>
</organism>
<evidence type="ECO:0000313" key="1">
    <source>
        <dbReference type="EMBL" id="ABX67769.1"/>
    </source>
</evidence>
<name>A0A6C6Z3A6_SALPB</name>
<accession>A0A6C6Z3A6</accession>
<dbReference type="KEGG" id="spq:SPAB_02387"/>
<dbReference type="Proteomes" id="UP000008556">
    <property type="component" value="Chromosome"/>
</dbReference>
<dbReference type="AlphaFoldDB" id="A0A6C6Z3A6"/>
<proteinExistence type="predicted"/>
<reference evidence="1 2" key="1">
    <citation type="submission" date="2007-11" db="EMBL/GenBank/DDBJ databases">
        <authorList>
            <consortium name="The Salmonella enterica serovar Paratyphi B Genome Sequencing Project"/>
            <person name="McClelland M."/>
            <person name="Sanderson E.K."/>
            <person name="Porwollik S."/>
            <person name="Spieth J."/>
            <person name="Clifton W.S."/>
            <person name="Fulton R."/>
            <person name="Cordes M."/>
            <person name="Wollam A."/>
            <person name="Shah N."/>
            <person name="Pepin K."/>
            <person name="Bhonagiri V."/>
            <person name="Nash W."/>
            <person name="Johnson M."/>
            <person name="Thiruvilangam P."/>
            <person name="Wilson R."/>
        </authorList>
    </citation>
    <scope>NUCLEOTIDE SEQUENCE [LARGE SCALE GENOMIC DNA]</scope>
    <source>
        <strain evidence="2">ATCC BAA-1250 / SPB7</strain>
    </source>
</reference>